<feature type="domain" description="HTH tetR-type" evidence="3">
    <location>
        <begin position="2"/>
        <end position="62"/>
    </location>
</feature>
<dbReference type="Pfam" id="PF00440">
    <property type="entry name" value="TetR_N"/>
    <property type="match status" value="1"/>
</dbReference>
<organism evidence="4 5">
    <name type="scientific">Streptomyces roseoverticillatus</name>
    <dbReference type="NCBI Taxonomy" id="66429"/>
    <lineage>
        <taxon>Bacteria</taxon>
        <taxon>Bacillati</taxon>
        <taxon>Actinomycetota</taxon>
        <taxon>Actinomycetes</taxon>
        <taxon>Kitasatosporales</taxon>
        <taxon>Streptomycetaceae</taxon>
        <taxon>Streptomyces</taxon>
    </lineage>
</organism>
<dbReference type="SUPFAM" id="SSF46689">
    <property type="entry name" value="Homeodomain-like"/>
    <property type="match status" value="1"/>
</dbReference>
<name>A0ABV3IQ14_9ACTN</name>
<evidence type="ECO:0000313" key="4">
    <source>
        <dbReference type="EMBL" id="MEV4922322.1"/>
    </source>
</evidence>
<keyword evidence="1 2" id="KW-0238">DNA-binding</keyword>
<reference evidence="4 5" key="1">
    <citation type="submission" date="2024-06" db="EMBL/GenBank/DDBJ databases">
        <title>The Natural Products Discovery Center: Release of the First 8490 Sequenced Strains for Exploring Actinobacteria Biosynthetic Diversity.</title>
        <authorList>
            <person name="Kalkreuter E."/>
            <person name="Kautsar S.A."/>
            <person name="Yang D."/>
            <person name="Bader C.D."/>
            <person name="Teijaro C.N."/>
            <person name="Fluegel L."/>
            <person name="Davis C.M."/>
            <person name="Simpson J.R."/>
            <person name="Lauterbach L."/>
            <person name="Steele A.D."/>
            <person name="Gui C."/>
            <person name="Meng S."/>
            <person name="Li G."/>
            <person name="Viehrig K."/>
            <person name="Ye F."/>
            <person name="Su P."/>
            <person name="Kiefer A.F."/>
            <person name="Nichols A."/>
            <person name="Cepeda A.J."/>
            <person name="Yan W."/>
            <person name="Fan B."/>
            <person name="Jiang Y."/>
            <person name="Adhikari A."/>
            <person name="Zheng C.-J."/>
            <person name="Schuster L."/>
            <person name="Cowan T.M."/>
            <person name="Smanski M.J."/>
            <person name="Chevrette M.G."/>
            <person name="De Carvalho L.P.S."/>
            <person name="Shen B."/>
        </authorList>
    </citation>
    <scope>NUCLEOTIDE SEQUENCE [LARGE SCALE GENOMIC DNA]</scope>
    <source>
        <strain evidence="4 5">NPDC053791</strain>
    </source>
</reference>
<accession>A0ABV3IQ14</accession>
<dbReference type="EMBL" id="JBFASG010000004">
    <property type="protein sequence ID" value="MEV4922322.1"/>
    <property type="molecule type" value="Genomic_DNA"/>
</dbReference>
<dbReference type="InterPro" id="IPR050109">
    <property type="entry name" value="HTH-type_TetR-like_transc_reg"/>
</dbReference>
<dbReference type="PROSITE" id="PS50977">
    <property type="entry name" value="HTH_TETR_2"/>
    <property type="match status" value="1"/>
</dbReference>
<dbReference type="PANTHER" id="PTHR30055">
    <property type="entry name" value="HTH-TYPE TRANSCRIPTIONAL REGULATOR RUTR"/>
    <property type="match status" value="1"/>
</dbReference>
<keyword evidence="5" id="KW-1185">Reference proteome</keyword>
<evidence type="ECO:0000259" key="3">
    <source>
        <dbReference type="PROSITE" id="PS50977"/>
    </source>
</evidence>
<dbReference type="InterPro" id="IPR009057">
    <property type="entry name" value="Homeodomain-like_sf"/>
</dbReference>
<dbReference type="Gene3D" id="1.10.357.10">
    <property type="entry name" value="Tetracycline Repressor, domain 2"/>
    <property type="match status" value="1"/>
</dbReference>
<proteinExistence type="predicted"/>
<evidence type="ECO:0000256" key="1">
    <source>
        <dbReference type="ARBA" id="ARBA00023125"/>
    </source>
</evidence>
<feature type="DNA-binding region" description="H-T-H motif" evidence="2">
    <location>
        <begin position="25"/>
        <end position="44"/>
    </location>
</feature>
<protein>
    <submittedName>
        <fullName evidence="4">Helix-turn-helix domain-containing protein</fullName>
    </submittedName>
</protein>
<gene>
    <name evidence="4" type="ORF">AB0L03_05640</name>
</gene>
<sequence>MPAARELLLDAAFAALRTRPWNGVRMVDVAAAAGVSRQTLYNEFGSKDGLARALVRREAEAFLAGVERALAASPATAVPAAEPDAGARCAAAACWILRTARANPLVRAALTGCRGERLPAAAAPVLPAPRGPFARAVPRSAPGAAPLADAIRDRAVRAVSGTAGERAPEVTLWACEAAVRLTLSYVVAPGASDEEAAAQVARLVRTLVGEHVTEGPRPEQ</sequence>
<dbReference type="PANTHER" id="PTHR30055:SF146">
    <property type="entry name" value="HTH-TYPE TRANSCRIPTIONAL DUAL REGULATOR CECR"/>
    <property type="match status" value="1"/>
</dbReference>
<dbReference type="InterPro" id="IPR001647">
    <property type="entry name" value="HTH_TetR"/>
</dbReference>
<comment type="caution">
    <text evidence="4">The sequence shown here is derived from an EMBL/GenBank/DDBJ whole genome shotgun (WGS) entry which is preliminary data.</text>
</comment>
<evidence type="ECO:0000256" key="2">
    <source>
        <dbReference type="PROSITE-ProRule" id="PRU00335"/>
    </source>
</evidence>
<dbReference type="RefSeq" id="WP_366086965.1">
    <property type="nucleotide sequence ID" value="NZ_JBFASG010000004.1"/>
</dbReference>
<evidence type="ECO:0000313" key="5">
    <source>
        <dbReference type="Proteomes" id="UP001552479"/>
    </source>
</evidence>
<dbReference type="Proteomes" id="UP001552479">
    <property type="component" value="Unassembled WGS sequence"/>
</dbReference>